<keyword evidence="5 7" id="KW-1133">Transmembrane helix</keyword>
<dbReference type="InterPro" id="IPR038468">
    <property type="entry name" value="MmpS_C"/>
</dbReference>
<dbReference type="Gene3D" id="2.60.40.2880">
    <property type="entry name" value="MmpS1-5, C-terminal soluble domain"/>
    <property type="match status" value="1"/>
</dbReference>
<evidence type="ECO:0000256" key="3">
    <source>
        <dbReference type="ARBA" id="ARBA00022475"/>
    </source>
</evidence>
<dbReference type="GO" id="GO:0005886">
    <property type="term" value="C:plasma membrane"/>
    <property type="evidence" value="ECO:0007669"/>
    <property type="project" value="UniProtKB-SubCell"/>
</dbReference>
<evidence type="ECO:0008006" key="10">
    <source>
        <dbReference type="Google" id="ProtNLM"/>
    </source>
</evidence>
<name>A0A829HRA8_9MYCO</name>
<evidence type="ECO:0000256" key="1">
    <source>
        <dbReference type="ARBA" id="ARBA00004236"/>
    </source>
</evidence>
<proteinExistence type="inferred from homology"/>
<keyword evidence="6 7" id="KW-0472">Membrane</keyword>
<evidence type="ECO:0000256" key="2">
    <source>
        <dbReference type="ARBA" id="ARBA00007531"/>
    </source>
</evidence>
<evidence type="ECO:0000313" key="9">
    <source>
        <dbReference type="Proteomes" id="UP000014969"/>
    </source>
</evidence>
<dbReference type="EMBL" id="ATFQ01000037">
    <property type="protein sequence ID" value="EPQ21183.1"/>
    <property type="molecule type" value="Genomic_DNA"/>
</dbReference>
<evidence type="ECO:0000256" key="7">
    <source>
        <dbReference type="SAM" id="Phobius"/>
    </source>
</evidence>
<dbReference type="AlphaFoldDB" id="A0A829HRA8"/>
<comment type="subcellular location">
    <subcellularLocation>
        <location evidence="1">Cell membrane</location>
    </subcellularLocation>
</comment>
<evidence type="ECO:0000256" key="5">
    <source>
        <dbReference type="ARBA" id="ARBA00022989"/>
    </source>
</evidence>
<accession>A0A829HRA8</accession>
<dbReference type="InterPro" id="IPR008693">
    <property type="entry name" value="MmpS"/>
</dbReference>
<comment type="similarity">
    <text evidence="2">Belongs to the MmpS family.</text>
</comment>
<evidence type="ECO:0000256" key="4">
    <source>
        <dbReference type="ARBA" id="ARBA00022692"/>
    </source>
</evidence>
<dbReference type="Proteomes" id="UP000014969">
    <property type="component" value="Unassembled WGS sequence"/>
</dbReference>
<gene>
    <name evidence="8" type="ORF">J108_22750</name>
</gene>
<dbReference type="Pfam" id="PF05423">
    <property type="entry name" value="Mycobact_memb"/>
    <property type="match status" value="1"/>
</dbReference>
<feature type="transmembrane region" description="Helical" evidence="7">
    <location>
        <begin position="12"/>
        <end position="32"/>
    </location>
</feature>
<evidence type="ECO:0000313" key="8">
    <source>
        <dbReference type="EMBL" id="EPQ21183.1"/>
    </source>
</evidence>
<organism evidence="8 9">
    <name type="scientific">Mycobacteroides abscessus subsp. bolletii CRM-0020</name>
    <dbReference type="NCBI Taxonomy" id="1306401"/>
    <lineage>
        <taxon>Bacteria</taxon>
        <taxon>Bacillati</taxon>
        <taxon>Actinomycetota</taxon>
        <taxon>Actinomycetes</taxon>
        <taxon>Mycobacteriales</taxon>
        <taxon>Mycobacteriaceae</taxon>
        <taxon>Mycobacteroides</taxon>
        <taxon>Mycobacteroides abscessus</taxon>
    </lineage>
</organism>
<comment type="caution">
    <text evidence="8">The sequence shown here is derived from an EMBL/GenBank/DDBJ whole genome shotgun (WGS) entry which is preliminary data.</text>
</comment>
<keyword evidence="3" id="KW-1003">Cell membrane</keyword>
<keyword evidence="4 7" id="KW-0812">Transmembrane</keyword>
<evidence type="ECO:0000256" key="6">
    <source>
        <dbReference type="ARBA" id="ARBA00023136"/>
    </source>
</evidence>
<sequence length="147" mass="15848">MSPRSVGRTVLARAWMPLVAVIALGVASVSMWKVHQMSAPEPVITVNPPQAPPEFTPKTLTYEVFGTPGKGGMLSYVDIDGHPHQENVTTLPWSHTETTTLTVVSGSISVQVRGGQVGCRIRVNDVVRDQMSDDHADANVMCRVKSA</sequence>
<protein>
    <recommendedName>
        <fullName evidence="10">Membrane protein, MmpS</fullName>
    </recommendedName>
</protein>
<reference evidence="8 9" key="1">
    <citation type="journal article" date="2013" name="Genome Announc.">
        <title>Genome Sequence of an Epidemic Isolate of Mycobacterium abscessus subsp. bolletii from Rio de Janeiro, Brazil.</title>
        <authorList>
            <person name="Davidson R.M."/>
            <person name="Reynolds P.R."/>
            <person name="Farias-Hesson E."/>
            <person name="Duarte R.S."/>
            <person name="Jackson M."/>
            <person name="Strong M."/>
        </authorList>
    </citation>
    <scope>NUCLEOTIDE SEQUENCE [LARGE SCALE GENOMIC DNA]</scope>
    <source>
        <strain evidence="8 9">CRM-0020</strain>
    </source>
</reference>